<dbReference type="RefSeq" id="WP_111609478.1">
    <property type="nucleotide sequence ID" value="NZ_QLLK01000001.1"/>
</dbReference>
<sequence length="178" mass="19906">MKRYLFTLIFICAIAGLSNAQGIVYPAIQGYGGVNEVPFETLKPDPNQKYKFVVELSNSISDKKELAGYLDYAAKMYNVHIYGGIPKENIDMVFVVFAGSTPITMSNEEYKKRFEVANPNSGLLDELERVGIRVIVCGQSMMKQNLVPEMIHPTVEMAVSRFTATTDLMNKGYLLFAL</sequence>
<dbReference type="Gene3D" id="3.40.1260.10">
    <property type="entry name" value="DsrEFH-like"/>
    <property type="match status" value="1"/>
</dbReference>
<dbReference type="Pfam" id="PF02635">
    <property type="entry name" value="DsrE"/>
    <property type="match status" value="1"/>
</dbReference>
<evidence type="ECO:0000313" key="2">
    <source>
        <dbReference type="EMBL" id="RAI94758.1"/>
    </source>
</evidence>
<proteinExistence type="predicted"/>
<protein>
    <submittedName>
        <fullName evidence="2">DsrE/DsrF/DsrH-like protein</fullName>
    </submittedName>
</protein>
<feature type="chain" id="PRO_5016285639" evidence="1">
    <location>
        <begin position="21"/>
        <end position="178"/>
    </location>
</feature>
<feature type="signal peptide" evidence="1">
    <location>
        <begin position="1"/>
        <end position="20"/>
    </location>
</feature>
<dbReference type="SUPFAM" id="SSF75169">
    <property type="entry name" value="DsrEFH-like"/>
    <property type="match status" value="1"/>
</dbReference>
<dbReference type="EMBL" id="QLLK01000001">
    <property type="protein sequence ID" value="RAI94758.1"/>
    <property type="molecule type" value="Genomic_DNA"/>
</dbReference>
<name>A0A327PRH9_9BACT</name>
<comment type="caution">
    <text evidence="2">The sequence shown here is derived from an EMBL/GenBank/DDBJ whole genome shotgun (WGS) entry which is preliminary data.</text>
</comment>
<accession>A0A327PRH9</accession>
<keyword evidence="1" id="KW-0732">Signal</keyword>
<dbReference type="AlphaFoldDB" id="A0A327PRH9"/>
<dbReference type="PANTHER" id="PTHR37691">
    <property type="entry name" value="BLR3518 PROTEIN"/>
    <property type="match status" value="1"/>
</dbReference>
<reference evidence="2 3" key="1">
    <citation type="submission" date="2018-06" db="EMBL/GenBank/DDBJ databases">
        <title>Genomic Encyclopedia of Archaeal and Bacterial Type Strains, Phase II (KMG-II): from individual species to whole genera.</title>
        <authorList>
            <person name="Goeker M."/>
        </authorList>
    </citation>
    <scope>NUCLEOTIDE SEQUENCE [LARGE SCALE GENOMIC DNA]</scope>
    <source>
        <strain evidence="2 3">DSM 23446</strain>
    </source>
</reference>
<evidence type="ECO:0000313" key="3">
    <source>
        <dbReference type="Proteomes" id="UP000249610"/>
    </source>
</evidence>
<dbReference type="Proteomes" id="UP000249610">
    <property type="component" value="Unassembled WGS sequence"/>
</dbReference>
<dbReference type="InterPro" id="IPR027396">
    <property type="entry name" value="DsrEFH-like"/>
</dbReference>
<dbReference type="OrthoDB" id="7206705at2"/>
<dbReference type="InterPro" id="IPR003787">
    <property type="entry name" value="Sulphur_relay_DsrE/F-like"/>
</dbReference>
<organism evidence="2 3">
    <name type="scientific">Algoriphagus yeomjeoni</name>
    <dbReference type="NCBI Taxonomy" id="291403"/>
    <lineage>
        <taxon>Bacteria</taxon>
        <taxon>Pseudomonadati</taxon>
        <taxon>Bacteroidota</taxon>
        <taxon>Cytophagia</taxon>
        <taxon>Cytophagales</taxon>
        <taxon>Cyclobacteriaceae</taxon>
        <taxon>Algoriphagus</taxon>
    </lineage>
</organism>
<evidence type="ECO:0000256" key="1">
    <source>
        <dbReference type="SAM" id="SignalP"/>
    </source>
</evidence>
<keyword evidence="3" id="KW-1185">Reference proteome</keyword>
<dbReference type="PANTHER" id="PTHR37691:SF1">
    <property type="entry name" value="BLR3518 PROTEIN"/>
    <property type="match status" value="1"/>
</dbReference>
<gene>
    <name evidence="2" type="ORF">LV83_00004</name>
</gene>